<dbReference type="GO" id="GO:0016616">
    <property type="term" value="F:oxidoreductase activity, acting on the CH-OH group of donors, NAD or NADP as acceptor"/>
    <property type="evidence" value="ECO:0007669"/>
    <property type="project" value="UniProtKB-ARBA"/>
</dbReference>
<evidence type="ECO:0000256" key="3">
    <source>
        <dbReference type="ARBA" id="ARBA00023002"/>
    </source>
</evidence>
<dbReference type="Proteomes" id="UP000887540">
    <property type="component" value="Unplaced"/>
</dbReference>
<evidence type="ECO:0000313" key="6">
    <source>
        <dbReference type="WBParaSite" id="ACRNAN_scaffold1688.g12801.t1"/>
    </source>
</evidence>
<dbReference type="InterPro" id="IPR023210">
    <property type="entry name" value="NADP_OxRdtase_dom"/>
</dbReference>
<evidence type="ECO:0000313" key="5">
    <source>
        <dbReference type="Proteomes" id="UP000887540"/>
    </source>
</evidence>
<evidence type="ECO:0000259" key="4">
    <source>
        <dbReference type="Pfam" id="PF00248"/>
    </source>
</evidence>
<dbReference type="WBParaSite" id="ACRNAN_scaffold1688.g12801.t1">
    <property type="protein sequence ID" value="ACRNAN_scaffold1688.g12801.t1"/>
    <property type="gene ID" value="ACRNAN_scaffold1688.g12801"/>
</dbReference>
<comment type="similarity">
    <text evidence="1">Belongs to the aldo/keto reductase family.</text>
</comment>
<name>A0A914D016_9BILA</name>
<organism evidence="5 6">
    <name type="scientific">Acrobeloides nanus</name>
    <dbReference type="NCBI Taxonomy" id="290746"/>
    <lineage>
        <taxon>Eukaryota</taxon>
        <taxon>Metazoa</taxon>
        <taxon>Ecdysozoa</taxon>
        <taxon>Nematoda</taxon>
        <taxon>Chromadorea</taxon>
        <taxon>Rhabditida</taxon>
        <taxon>Tylenchina</taxon>
        <taxon>Cephalobomorpha</taxon>
        <taxon>Cephaloboidea</taxon>
        <taxon>Cephalobidae</taxon>
        <taxon>Acrobeloides</taxon>
    </lineage>
</organism>
<dbReference type="PRINTS" id="PR00069">
    <property type="entry name" value="ALDKETRDTASE"/>
</dbReference>
<dbReference type="InterPro" id="IPR020471">
    <property type="entry name" value="AKR"/>
</dbReference>
<dbReference type="SUPFAM" id="SSF51430">
    <property type="entry name" value="NAD(P)-linked oxidoreductase"/>
    <property type="match status" value="1"/>
</dbReference>
<sequence length="153" mass="17337">MEKLYREKKLRAIGVSNYNTNHLDELLAHASVLPAVNQCEYHPLYYQADLVNYCKEKAIHFQAYSSFGSESNKEDLLKNPKIISLASKYGCSVTNFLLAWSINQGISVLPRSRNPIHVKENFKALSIKLDAEDIEAAKASEQNKFCWNPSSIV</sequence>
<dbReference type="AlphaFoldDB" id="A0A914D016"/>
<keyword evidence="2" id="KW-0521">NADP</keyword>
<proteinExistence type="inferred from homology"/>
<dbReference type="PANTHER" id="PTHR43827:SF3">
    <property type="entry name" value="NADP-DEPENDENT OXIDOREDUCTASE DOMAIN-CONTAINING PROTEIN"/>
    <property type="match status" value="1"/>
</dbReference>
<dbReference type="Gene3D" id="3.20.20.100">
    <property type="entry name" value="NADP-dependent oxidoreductase domain"/>
    <property type="match status" value="1"/>
</dbReference>
<feature type="domain" description="NADP-dependent oxidoreductase" evidence="4">
    <location>
        <begin position="1"/>
        <end position="139"/>
    </location>
</feature>
<evidence type="ECO:0000256" key="1">
    <source>
        <dbReference type="ARBA" id="ARBA00007905"/>
    </source>
</evidence>
<reference evidence="6" key="1">
    <citation type="submission" date="2022-11" db="UniProtKB">
        <authorList>
            <consortium name="WormBaseParasite"/>
        </authorList>
    </citation>
    <scope>IDENTIFICATION</scope>
</reference>
<keyword evidence="5" id="KW-1185">Reference proteome</keyword>
<dbReference type="Pfam" id="PF00248">
    <property type="entry name" value="Aldo_ket_red"/>
    <property type="match status" value="1"/>
</dbReference>
<dbReference type="InterPro" id="IPR036812">
    <property type="entry name" value="NAD(P)_OxRdtase_dom_sf"/>
</dbReference>
<evidence type="ECO:0000256" key="2">
    <source>
        <dbReference type="ARBA" id="ARBA00022857"/>
    </source>
</evidence>
<protein>
    <submittedName>
        <fullName evidence="6">NADP-dependent oxidoreductase domain-containing protein</fullName>
    </submittedName>
</protein>
<accession>A0A914D016</accession>
<dbReference type="PANTHER" id="PTHR43827">
    <property type="entry name" value="2,5-DIKETO-D-GLUCONIC ACID REDUCTASE"/>
    <property type="match status" value="1"/>
</dbReference>
<dbReference type="CDD" id="cd19071">
    <property type="entry name" value="AKR_AKR1-5-like"/>
    <property type="match status" value="1"/>
</dbReference>
<keyword evidence="3" id="KW-0560">Oxidoreductase</keyword>